<comment type="similarity">
    <text evidence="1">Belongs to the cycloisomerase 2 family.</text>
</comment>
<evidence type="ECO:0000256" key="2">
    <source>
        <dbReference type="SAM" id="MobiDB-lite"/>
    </source>
</evidence>
<dbReference type="Pfam" id="PF10282">
    <property type="entry name" value="Lactonase"/>
    <property type="match status" value="1"/>
</dbReference>
<dbReference type="SUPFAM" id="SSF51004">
    <property type="entry name" value="C-terminal (heme d1) domain of cytochrome cd1-nitrite reductase"/>
    <property type="match status" value="1"/>
</dbReference>
<gene>
    <name evidence="3" type="ORF">JL107_10040</name>
</gene>
<dbReference type="PANTHER" id="PTHR30344:SF1">
    <property type="entry name" value="6-PHOSPHOGLUCONOLACTONASE"/>
    <property type="match status" value="1"/>
</dbReference>
<evidence type="ECO:0000256" key="1">
    <source>
        <dbReference type="ARBA" id="ARBA00005564"/>
    </source>
</evidence>
<organism evidence="3 4">
    <name type="scientific">Nakamurella flavida</name>
    <dbReference type="NCBI Taxonomy" id="363630"/>
    <lineage>
        <taxon>Bacteria</taxon>
        <taxon>Bacillati</taxon>
        <taxon>Actinomycetota</taxon>
        <taxon>Actinomycetes</taxon>
        <taxon>Nakamurellales</taxon>
        <taxon>Nakamurellaceae</taxon>
        <taxon>Nakamurella</taxon>
    </lineage>
</organism>
<evidence type="ECO:0000313" key="4">
    <source>
        <dbReference type="Proteomes" id="UP000663801"/>
    </source>
</evidence>
<dbReference type="InterPro" id="IPR011048">
    <property type="entry name" value="Haem_d1_sf"/>
</dbReference>
<dbReference type="PANTHER" id="PTHR30344">
    <property type="entry name" value="6-PHOSPHOGLUCONOLACTONASE-RELATED"/>
    <property type="match status" value="1"/>
</dbReference>
<keyword evidence="4" id="KW-1185">Reference proteome</keyword>
<accession>A0A938YPV3</accession>
<comment type="caution">
    <text evidence="3">The sequence shown here is derived from an EMBL/GenBank/DDBJ whole genome shotgun (WGS) entry which is preliminary data.</text>
</comment>
<proteinExistence type="inferred from homology"/>
<dbReference type="InterPro" id="IPR050282">
    <property type="entry name" value="Cycloisomerase_2"/>
</dbReference>
<dbReference type="AlphaFoldDB" id="A0A938YPV3"/>
<reference evidence="3" key="1">
    <citation type="submission" date="2021-01" db="EMBL/GenBank/DDBJ databases">
        <title>KCTC 19127 draft genome.</title>
        <authorList>
            <person name="An D."/>
        </authorList>
    </citation>
    <scope>NUCLEOTIDE SEQUENCE</scope>
    <source>
        <strain evidence="3">KCTC 19127</strain>
    </source>
</reference>
<dbReference type="InterPro" id="IPR015943">
    <property type="entry name" value="WD40/YVTN_repeat-like_dom_sf"/>
</dbReference>
<dbReference type="InterPro" id="IPR019405">
    <property type="entry name" value="Lactonase_7-beta_prop"/>
</dbReference>
<dbReference type="RefSeq" id="WP_205256888.1">
    <property type="nucleotide sequence ID" value="NZ_BAAAPV010000004.1"/>
</dbReference>
<dbReference type="GO" id="GO:0017057">
    <property type="term" value="F:6-phosphogluconolactonase activity"/>
    <property type="evidence" value="ECO:0007669"/>
    <property type="project" value="TreeGrafter"/>
</dbReference>
<dbReference type="EMBL" id="JAERWL010000008">
    <property type="protein sequence ID" value="MBM9476785.1"/>
    <property type="molecule type" value="Genomic_DNA"/>
</dbReference>
<dbReference type="Gene3D" id="2.130.10.10">
    <property type="entry name" value="YVTN repeat-like/Quinoprotein amine dehydrogenase"/>
    <property type="match status" value="1"/>
</dbReference>
<name>A0A938YPV3_9ACTN</name>
<protein>
    <submittedName>
        <fullName evidence="3">Beta-propeller fold lactonase family protein</fullName>
    </submittedName>
</protein>
<sequence>MTGTDRPAAWVGCFTRGTGGQGERVEVVRRVGEVWRGPARRPAVEPPVISPSFLVHAPVPDRLYAVSEAPEGELVGYRIEPDGTAVPDDRVASGGSFPCHLAVAPGGAFLVTAHYGSGTVAVHALDGAGRLGRRTDLLAHTGNGPDPDRQEGPHPHQAVFVGDLLLVPDLGLDVVRSYRLDAHGRLAPAGPDGVLPPGFGPRHLVALPGGRIAVVGELAGAIALLALDPVTAASTLLDVAATTGRSGRCAPSGIGVDPAGRWVAVANRGVETVAVFAVPAPGQGWSPPRETWCGGTEPRDLTVDGDRIHVANQHGGGLITLQVLPGGGGSPAGPTIRRTGRGVALGSPTCVLPARPAR</sequence>
<evidence type="ECO:0000313" key="3">
    <source>
        <dbReference type="EMBL" id="MBM9476785.1"/>
    </source>
</evidence>
<dbReference type="Proteomes" id="UP000663801">
    <property type="component" value="Unassembled WGS sequence"/>
</dbReference>
<feature type="region of interest" description="Disordered" evidence="2">
    <location>
        <begin position="136"/>
        <end position="155"/>
    </location>
</feature>